<dbReference type="PROSITE" id="PS00670">
    <property type="entry name" value="D_2_HYDROXYACID_DH_2"/>
    <property type="match status" value="1"/>
</dbReference>
<dbReference type="PROSITE" id="PS00671">
    <property type="entry name" value="D_2_HYDROXYACID_DH_3"/>
    <property type="match status" value="1"/>
</dbReference>
<dbReference type="GO" id="GO:0051287">
    <property type="term" value="F:NAD binding"/>
    <property type="evidence" value="ECO:0007669"/>
    <property type="project" value="InterPro"/>
</dbReference>
<keyword evidence="3" id="KW-0520">NAD</keyword>
<dbReference type="RefSeq" id="XP_033458096.1">
    <property type="nucleotide sequence ID" value="XM_033602287.1"/>
</dbReference>
<dbReference type="InterPro" id="IPR029752">
    <property type="entry name" value="D-isomer_DH_CS1"/>
</dbReference>
<dbReference type="InterPro" id="IPR006139">
    <property type="entry name" value="D-isomer_2_OHA_DH_cat_dom"/>
</dbReference>
<dbReference type="GO" id="GO:0005829">
    <property type="term" value="C:cytosol"/>
    <property type="evidence" value="ECO:0007669"/>
    <property type="project" value="TreeGrafter"/>
</dbReference>
<evidence type="ECO:0000256" key="2">
    <source>
        <dbReference type="ARBA" id="ARBA00023002"/>
    </source>
</evidence>
<reference evidence="8" key="1">
    <citation type="submission" date="2020-01" db="EMBL/GenBank/DDBJ databases">
        <authorList>
            <consortium name="DOE Joint Genome Institute"/>
            <person name="Haridas S."/>
            <person name="Albert R."/>
            <person name="Binder M."/>
            <person name="Bloem J."/>
            <person name="Labutti K."/>
            <person name="Salamov A."/>
            <person name="Andreopoulos B."/>
            <person name="Baker S.E."/>
            <person name="Barry K."/>
            <person name="Bills G."/>
            <person name="Bluhm B.H."/>
            <person name="Cannon C."/>
            <person name="Castanera R."/>
            <person name="Culley D.E."/>
            <person name="Daum C."/>
            <person name="Ezra D."/>
            <person name="Gonzalez J.B."/>
            <person name="Henrissat B."/>
            <person name="Kuo A."/>
            <person name="Liang C."/>
            <person name="Lipzen A."/>
            <person name="Lutzoni F."/>
            <person name="Magnuson J."/>
            <person name="Mondo S."/>
            <person name="Nolan M."/>
            <person name="Ohm R."/>
            <person name="Pangilinan J."/>
            <person name="Park H.-J."/>
            <person name="Ramirez L."/>
            <person name="Alfaro M."/>
            <person name="Sun H."/>
            <person name="Tritt A."/>
            <person name="Yoshinaga Y."/>
            <person name="Zwiers L.-H."/>
            <person name="Turgeon B.G."/>
            <person name="Goodwin S.B."/>
            <person name="Spatafora J.W."/>
            <person name="Crous P.W."/>
            <person name="Grigoriev I.V."/>
        </authorList>
    </citation>
    <scope>NUCLEOTIDE SEQUENCE</scope>
    <source>
        <strain evidence="8">CBS 342.82</strain>
    </source>
</reference>
<dbReference type="SUPFAM" id="SSF52283">
    <property type="entry name" value="Formate/glycerate dehydrogenase catalytic domain-like"/>
    <property type="match status" value="1"/>
</dbReference>
<organism evidence="8">
    <name type="scientific">Dissoconium aciculare CBS 342.82</name>
    <dbReference type="NCBI Taxonomy" id="1314786"/>
    <lineage>
        <taxon>Eukaryota</taxon>
        <taxon>Fungi</taxon>
        <taxon>Dikarya</taxon>
        <taxon>Ascomycota</taxon>
        <taxon>Pezizomycotina</taxon>
        <taxon>Dothideomycetes</taxon>
        <taxon>Dothideomycetidae</taxon>
        <taxon>Mycosphaerellales</taxon>
        <taxon>Dissoconiaceae</taxon>
        <taxon>Dissoconium</taxon>
    </lineage>
</organism>
<keyword evidence="2 4" id="KW-0560">Oxidoreductase</keyword>
<evidence type="ECO:0000259" key="6">
    <source>
        <dbReference type="Pfam" id="PF02826"/>
    </source>
</evidence>
<dbReference type="InterPro" id="IPR036291">
    <property type="entry name" value="NAD(P)-bd_dom_sf"/>
</dbReference>
<evidence type="ECO:0000313" key="8">
    <source>
        <dbReference type="RefSeq" id="XP_033458096.1"/>
    </source>
</evidence>
<dbReference type="InterPro" id="IPR006140">
    <property type="entry name" value="D-isomer_DH_NAD-bd"/>
</dbReference>
<dbReference type="FunFam" id="3.40.50.720:FF:000282">
    <property type="entry name" value="Glyoxylate reductase protein"/>
    <property type="match status" value="1"/>
</dbReference>
<proteinExistence type="inferred from homology"/>
<dbReference type="PANTHER" id="PTHR10996:SF269">
    <property type="entry name" value="HYPOTHETICAL D-ISOMER SPECIFIC 2-HYDROXYACID DEHYDROGENASE (EUROFUNG)"/>
    <property type="match status" value="1"/>
</dbReference>
<gene>
    <name evidence="8" type="ORF">K489DRAFT_341674</name>
</gene>
<dbReference type="GeneID" id="54360087"/>
<reference evidence="8" key="3">
    <citation type="submission" date="2025-08" db="UniProtKB">
        <authorList>
            <consortium name="RefSeq"/>
        </authorList>
    </citation>
    <scope>IDENTIFICATION</scope>
    <source>
        <strain evidence="8">CBS 342.82</strain>
    </source>
</reference>
<dbReference type="SUPFAM" id="SSF51735">
    <property type="entry name" value="NAD(P)-binding Rossmann-fold domains"/>
    <property type="match status" value="1"/>
</dbReference>
<evidence type="ECO:0000256" key="4">
    <source>
        <dbReference type="RuleBase" id="RU003719"/>
    </source>
</evidence>
<dbReference type="AlphaFoldDB" id="A0A6J3LZ59"/>
<accession>A0A6J3LZ59</accession>
<feature type="domain" description="D-isomer specific 2-hydroxyacid dehydrogenase catalytic" evidence="5">
    <location>
        <begin position="40"/>
        <end position="307"/>
    </location>
</feature>
<dbReference type="GO" id="GO:0016618">
    <property type="term" value="F:hydroxypyruvate reductase [NAD(P)H] activity"/>
    <property type="evidence" value="ECO:0007669"/>
    <property type="project" value="TreeGrafter"/>
</dbReference>
<dbReference type="PANTHER" id="PTHR10996">
    <property type="entry name" value="2-HYDROXYACID DEHYDROGENASE-RELATED"/>
    <property type="match status" value="1"/>
</dbReference>
<dbReference type="OrthoDB" id="9991913at2759"/>
<evidence type="ECO:0000259" key="5">
    <source>
        <dbReference type="Pfam" id="PF00389"/>
    </source>
</evidence>
<reference evidence="8" key="2">
    <citation type="submission" date="2020-04" db="EMBL/GenBank/DDBJ databases">
        <authorList>
            <consortium name="NCBI Genome Project"/>
        </authorList>
    </citation>
    <scope>NUCLEOTIDE SEQUENCE</scope>
    <source>
        <strain evidence="8">CBS 342.82</strain>
    </source>
</reference>
<dbReference type="Pfam" id="PF02826">
    <property type="entry name" value="2-Hacid_dh_C"/>
    <property type="match status" value="1"/>
</dbReference>
<feature type="domain" description="D-isomer specific 2-hydroxyacid dehydrogenase NAD-binding" evidence="6">
    <location>
        <begin position="102"/>
        <end position="276"/>
    </location>
</feature>
<evidence type="ECO:0000256" key="3">
    <source>
        <dbReference type="ARBA" id="ARBA00023027"/>
    </source>
</evidence>
<dbReference type="CDD" id="cd12168">
    <property type="entry name" value="Mand_dh_like"/>
    <property type="match status" value="1"/>
</dbReference>
<comment type="similarity">
    <text evidence="1 4">Belongs to the D-isomer specific 2-hydroxyacid dehydrogenase family.</text>
</comment>
<dbReference type="PROSITE" id="PS00065">
    <property type="entry name" value="D_2_HYDROXYACID_DH_1"/>
    <property type="match status" value="1"/>
</dbReference>
<dbReference type="InterPro" id="IPR029753">
    <property type="entry name" value="D-isomer_DH_CS"/>
</dbReference>
<dbReference type="Proteomes" id="UP000504637">
    <property type="component" value="Unplaced"/>
</dbReference>
<name>A0A6J3LZ59_9PEZI</name>
<keyword evidence="7" id="KW-1185">Reference proteome</keyword>
<evidence type="ECO:0000313" key="7">
    <source>
        <dbReference type="Proteomes" id="UP000504637"/>
    </source>
</evidence>
<dbReference type="GO" id="GO:0030267">
    <property type="term" value="F:glyoxylate reductase (NADPH) activity"/>
    <property type="evidence" value="ECO:0007669"/>
    <property type="project" value="TreeGrafter"/>
</dbReference>
<protein>
    <submittedName>
        <fullName evidence="8">Glyoxylate reductase</fullName>
    </submittedName>
</protein>
<dbReference type="Pfam" id="PF00389">
    <property type="entry name" value="2-Hacid_dh"/>
    <property type="match status" value="1"/>
</dbReference>
<dbReference type="InterPro" id="IPR050223">
    <property type="entry name" value="D-isomer_2-hydroxyacid_DH"/>
</dbReference>
<evidence type="ECO:0000256" key="1">
    <source>
        <dbReference type="ARBA" id="ARBA00005854"/>
    </source>
</evidence>
<dbReference type="Gene3D" id="3.40.50.720">
    <property type="entry name" value="NAD(P)-binding Rossmann-like Domain"/>
    <property type="match status" value="2"/>
</dbReference>
<sequence>MSNIAEIIEPQAKTRSEFIDECKSGKLDSVHAIYRTFASVETTGRFDPELVAVLPKNLKYLAHVGAGYDQVDVKACSERDPPIRVSNTPTAVDNATADTAVFLMLGALRGFNVGMTSLRQNKWRGEPALPLGHDPQGKVLGILGMGGIGRNMMKKCTAFGMKTIYHNRNRLDDDKSGGAQYVSFDELLAQSDVLSLNLPLNNHTRHIISTAEFAKMKKDVVIINTARGAVMDEDALVKALESGQVRSVGLDVFEEEPKIHPGLVANPNVMLVPHLGTWTFETQAAMEEWAMDNLRSAIETGKLKSPVPEQTDL</sequence>